<dbReference type="AlphaFoldDB" id="A0A7R9CQR2"/>
<gene>
    <name evidence="1" type="ORF">TPSB3V08_LOCUS2275</name>
</gene>
<protein>
    <submittedName>
        <fullName evidence="1">Uncharacterized protein</fullName>
    </submittedName>
</protein>
<sequence length="474" mass="53653">MADAFVVHVPLRPNLTGLDWELENYLEINRDVLDHTVNSSLFAVAHILIVESSQKLSHVKKVPYGGCGARFMVSQPYRKQNDDKRSNDIKHTPLETRIIIRKCMLRLRMPRTRGFLPVGCSSTSNPGRMSLRGDNQATLGWFTRLVAVEVVCVEVNGGRAPSTQHSLSGWKLAGCVESDQATFMRSLLCNLGIGLKGISTQGKLPDLRWINAPISIVQPWFANRMFTFLQDRDKQSTVTRNSSHFGGHKIQCTTLVLATDCQRRRNPGSIPVGRTEACSLRRGGGAPERTRRQLLRGYLEVLYIFSYQVTATCGENILQLVSMFSKAAVLNVCSAEHLLLHEASPSGPQRYWIEKLNKISVISSQNCEFCVTSVSFARPRLLETMQNIENANEAYKLYMAKPDKENQWCQLNLSERRKFWELKEEAEDRAHWQSKYIGKRDGPIFCKYLKKVSCFVGVGVVEQDGNCYLDWSQI</sequence>
<proteinExistence type="predicted"/>
<evidence type="ECO:0000313" key="1">
    <source>
        <dbReference type="EMBL" id="CAD7399694.1"/>
    </source>
</evidence>
<dbReference type="EMBL" id="OD000889">
    <property type="protein sequence ID" value="CAD7399694.1"/>
    <property type="molecule type" value="Genomic_DNA"/>
</dbReference>
<accession>A0A7R9CQR2</accession>
<name>A0A7R9CQR2_TIMPO</name>
<organism evidence="1">
    <name type="scientific">Timema poppense</name>
    <name type="common">Walking stick</name>
    <dbReference type="NCBI Taxonomy" id="170557"/>
    <lineage>
        <taxon>Eukaryota</taxon>
        <taxon>Metazoa</taxon>
        <taxon>Ecdysozoa</taxon>
        <taxon>Arthropoda</taxon>
        <taxon>Hexapoda</taxon>
        <taxon>Insecta</taxon>
        <taxon>Pterygota</taxon>
        <taxon>Neoptera</taxon>
        <taxon>Polyneoptera</taxon>
        <taxon>Phasmatodea</taxon>
        <taxon>Timematodea</taxon>
        <taxon>Timematoidea</taxon>
        <taxon>Timematidae</taxon>
        <taxon>Timema</taxon>
    </lineage>
</organism>
<reference evidence="1" key="1">
    <citation type="submission" date="2020-11" db="EMBL/GenBank/DDBJ databases">
        <authorList>
            <person name="Tran Van P."/>
        </authorList>
    </citation>
    <scope>NUCLEOTIDE SEQUENCE</scope>
</reference>